<dbReference type="Pfam" id="PF02852">
    <property type="entry name" value="Pyr_redox_dim"/>
    <property type="match status" value="1"/>
</dbReference>
<dbReference type="RefSeq" id="WP_162423345.1">
    <property type="nucleotide sequence ID" value="NZ_WVIE01000011.1"/>
</dbReference>
<evidence type="ECO:0000313" key="6">
    <source>
        <dbReference type="EMBL" id="NDJ17822.1"/>
    </source>
</evidence>
<accession>A0A8J8CMX4</accession>
<dbReference type="SUPFAM" id="SSF51905">
    <property type="entry name" value="FAD/NAD(P)-binding domain"/>
    <property type="match status" value="1"/>
</dbReference>
<name>A0A8J8CMX4_9CYAN</name>
<comment type="caution">
    <text evidence="6">The sequence shown here is derived from an EMBL/GenBank/DDBJ whole genome shotgun (WGS) entry which is preliminary data.</text>
</comment>
<dbReference type="InterPro" id="IPR036188">
    <property type="entry name" value="FAD/NAD-bd_sf"/>
</dbReference>
<dbReference type="PRINTS" id="PR00411">
    <property type="entry name" value="PNDRDTASEI"/>
</dbReference>
<dbReference type="GO" id="GO:0016491">
    <property type="term" value="F:oxidoreductase activity"/>
    <property type="evidence" value="ECO:0007669"/>
    <property type="project" value="InterPro"/>
</dbReference>
<evidence type="ECO:0000259" key="4">
    <source>
        <dbReference type="Pfam" id="PF02852"/>
    </source>
</evidence>
<dbReference type="AlphaFoldDB" id="A0A8J8CMX4"/>
<keyword evidence="7" id="KW-1185">Reference proteome</keyword>
<evidence type="ECO:0000313" key="7">
    <source>
        <dbReference type="Proteomes" id="UP000646053"/>
    </source>
</evidence>
<dbReference type="InterPro" id="IPR004099">
    <property type="entry name" value="Pyr_nucl-diS_OxRdtase_dimer"/>
</dbReference>
<keyword evidence="3" id="KW-0274">FAD</keyword>
<feature type="domain" description="FAD/NAD(P)-binding" evidence="5">
    <location>
        <begin position="5"/>
        <end position="306"/>
    </location>
</feature>
<dbReference type="SUPFAM" id="SSF55424">
    <property type="entry name" value="FAD/NAD-linked reductases, dimerisation (C-terminal) domain"/>
    <property type="match status" value="1"/>
</dbReference>
<dbReference type="Pfam" id="PF07992">
    <property type="entry name" value="Pyr_redox_2"/>
    <property type="match status" value="1"/>
</dbReference>
<dbReference type="InterPro" id="IPR016156">
    <property type="entry name" value="FAD/NAD-linked_Rdtase_dimer_sf"/>
</dbReference>
<evidence type="ECO:0000256" key="1">
    <source>
        <dbReference type="ARBA" id="ARBA00001974"/>
    </source>
</evidence>
<protein>
    <submittedName>
        <fullName evidence="6">FAD-dependent oxidoreductase</fullName>
    </submittedName>
</protein>
<evidence type="ECO:0000256" key="2">
    <source>
        <dbReference type="ARBA" id="ARBA00022630"/>
    </source>
</evidence>
<dbReference type="PRINTS" id="PR00368">
    <property type="entry name" value="FADPNR"/>
</dbReference>
<dbReference type="PANTHER" id="PTHR43014">
    <property type="entry name" value="MERCURIC REDUCTASE"/>
    <property type="match status" value="1"/>
</dbReference>
<feature type="domain" description="Pyridine nucleotide-disulphide oxidoreductase dimerisation" evidence="4">
    <location>
        <begin position="336"/>
        <end position="440"/>
    </location>
</feature>
<dbReference type="Proteomes" id="UP000646053">
    <property type="component" value="Unassembled WGS sequence"/>
</dbReference>
<keyword evidence="2" id="KW-0285">Flavoprotein</keyword>
<dbReference type="Gene3D" id="3.50.50.60">
    <property type="entry name" value="FAD/NAD(P)-binding domain"/>
    <property type="match status" value="2"/>
</dbReference>
<comment type="cofactor">
    <cofactor evidence="1">
        <name>FAD</name>
        <dbReference type="ChEBI" id="CHEBI:57692"/>
    </cofactor>
</comment>
<reference evidence="6" key="1">
    <citation type="submission" date="2019-12" db="EMBL/GenBank/DDBJ databases">
        <title>High-Quality draft genome sequences of three cyanobacteria isolated from the limestone walls of the Old Cathedral of Coimbra.</title>
        <authorList>
            <person name="Tiago I."/>
            <person name="Soares F."/>
            <person name="Portugal A."/>
        </authorList>
    </citation>
    <scope>NUCLEOTIDE SEQUENCE</scope>
    <source>
        <strain evidence="6">A</strain>
    </source>
</reference>
<proteinExistence type="predicted"/>
<dbReference type="EMBL" id="WVIE01000011">
    <property type="protein sequence ID" value="NDJ17822.1"/>
    <property type="molecule type" value="Genomic_DNA"/>
</dbReference>
<dbReference type="Gene3D" id="3.30.390.30">
    <property type="match status" value="1"/>
</dbReference>
<organism evidence="6 7">
    <name type="scientific">Myxacorys almedinensis A</name>
    <dbReference type="NCBI Taxonomy" id="2690445"/>
    <lineage>
        <taxon>Bacteria</taxon>
        <taxon>Bacillati</taxon>
        <taxon>Cyanobacteriota</taxon>
        <taxon>Cyanophyceae</taxon>
        <taxon>Leptolyngbyales</taxon>
        <taxon>Leptolyngbyaceae</taxon>
        <taxon>Myxacorys</taxon>
        <taxon>Myxacorys almedinensis</taxon>
    </lineage>
</organism>
<dbReference type="InterPro" id="IPR023753">
    <property type="entry name" value="FAD/NAD-binding_dom"/>
</dbReference>
<gene>
    <name evidence="6" type="ORF">GS601_11040</name>
</gene>
<evidence type="ECO:0000259" key="5">
    <source>
        <dbReference type="Pfam" id="PF07992"/>
    </source>
</evidence>
<sequence length="472" mass="51918">MAVDYDLVVIGHTIAGVHAALQAAHFKARVALVQQQCQPQLSRHFALSTLTDAFEQIQRTHSLHGCDRLQENLHRDRASDVSSPAWANVNRWIDAIAQDQQEIYSPALLASAGVEVIFSTGEFCRKPQTGFVVEGRVLRSRAYLIATNHRPRIPDIAGLHAVDYLTPDSPITELPGSLAIITHALAGVELAQLYARLGTDVTLIVNQPQILPTADPEIAFLLQAALETEGVRVANGKVMQIDTVEDKKIIQIGNQTINADKVLIALGWESYLETLNLDAMNVRVPIKTNEKLQTTNSRVYYCGSFDVASAKYEAEIVVRNALFFPKYTAKYTDTAKLALTDPEIAWIGLTESHATELYGKDVIVLRRSFATVLKPQIRSKTTGLCKLIVRRNGQILGAHLVGLNAGEILSAVAIAIQHRIKLQHLPTAFPSPTASEVIGQLVSDWQAHPSRRDTVLRDCTASLLAWLRSLSK</sequence>
<evidence type="ECO:0000256" key="3">
    <source>
        <dbReference type="ARBA" id="ARBA00022827"/>
    </source>
</evidence>